<dbReference type="EMBL" id="KK107503">
    <property type="protein sequence ID" value="EZA49563.1"/>
    <property type="molecule type" value="Genomic_DNA"/>
</dbReference>
<dbReference type="GO" id="GO:0000014">
    <property type="term" value="F:single-stranded DNA endodeoxyribonuclease activity"/>
    <property type="evidence" value="ECO:0007669"/>
    <property type="project" value="TreeGrafter"/>
</dbReference>
<keyword evidence="2" id="KW-1185">Reference proteome</keyword>
<dbReference type="GO" id="GO:0003697">
    <property type="term" value="F:single-stranded DNA binding"/>
    <property type="evidence" value="ECO:0007669"/>
    <property type="project" value="TreeGrafter"/>
</dbReference>
<evidence type="ECO:0008006" key="3">
    <source>
        <dbReference type="Google" id="ProtNLM"/>
    </source>
</evidence>
<dbReference type="PANTHER" id="PTHR46060">
    <property type="entry name" value="MARINER MOS1 TRANSPOSASE-LIKE PROTEIN"/>
    <property type="match status" value="1"/>
</dbReference>
<dbReference type="GO" id="GO:0000793">
    <property type="term" value="C:condensed chromosome"/>
    <property type="evidence" value="ECO:0007669"/>
    <property type="project" value="TreeGrafter"/>
</dbReference>
<name>A0A026W0G5_OOCBI</name>
<sequence length="80" mass="9121">MLLAVSERMCQKWFAKFSAGELNLEDASRSGRLVTMSIKLYSPELAPSNFHLFRSLQNSLNSFILGGSKIIWPRFSPIER</sequence>
<dbReference type="Proteomes" id="UP000053097">
    <property type="component" value="Unassembled WGS sequence"/>
</dbReference>
<protein>
    <recommendedName>
        <fullName evidence="3">Mos1 transposase HTH domain-containing protein</fullName>
    </recommendedName>
</protein>
<dbReference type="PANTHER" id="PTHR46060:SF2">
    <property type="entry name" value="HISTONE-LYSINE N-METHYLTRANSFERASE SETMAR"/>
    <property type="match status" value="1"/>
</dbReference>
<organism evidence="1 2">
    <name type="scientific">Ooceraea biroi</name>
    <name type="common">Clonal raider ant</name>
    <name type="synonym">Cerapachys biroi</name>
    <dbReference type="NCBI Taxonomy" id="2015173"/>
    <lineage>
        <taxon>Eukaryota</taxon>
        <taxon>Metazoa</taxon>
        <taxon>Ecdysozoa</taxon>
        <taxon>Arthropoda</taxon>
        <taxon>Hexapoda</taxon>
        <taxon>Insecta</taxon>
        <taxon>Pterygota</taxon>
        <taxon>Neoptera</taxon>
        <taxon>Endopterygota</taxon>
        <taxon>Hymenoptera</taxon>
        <taxon>Apocrita</taxon>
        <taxon>Aculeata</taxon>
        <taxon>Formicoidea</taxon>
        <taxon>Formicidae</taxon>
        <taxon>Dorylinae</taxon>
        <taxon>Ooceraea</taxon>
    </lineage>
</organism>
<dbReference type="GO" id="GO:0005634">
    <property type="term" value="C:nucleus"/>
    <property type="evidence" value="ECO:0007669"/>
    <property type="project" value="TreeGrafter"/>
</dbReference>
<gene>
    <name evidence="1" type="ORF">X777_12108</name>
</gene>
<dbReference type="GO" id="GO:0003690">
    <property type="term" value="F:double-stranded DNA binding"/>
    <property type="evidence" value="ECO:0007669"/>
    <property type="project" value="TreeGrafter"/>
</dbReference>
<dbReference type="GO" id="GO:0015074">
    <property type="term" value="P:DNA integration"/>
    <property type="evidence" value="ECO:0007669"/>
    <property type="project" value="TreeGrafter"/>
</dbReference>
<dbReference type="GO" id="GO:0006303">
    <property type="term" value="P:double-strand break repair via nonhomologous end joining"/>
    <property type="evidence" value="ECO:0007669"/>
    <property type="project" value="TreeGrafter"/>
</dbReference>
<dbReference type="GO" id="GO:0044547">
    <property type="term" value="F:DNA topoisomerase binding"/>
    <property type="evidence" value="ECO:0007669"/>
    <property type="project" value="TreeGrafter"/>
</dbReference>
<dbReference type="GO" id="GO:0044774">
    <property type="term" value="P:mitotic DNA integrity checkpoint signaling"/>
    <property type="evidence" value="ECO:0007669"/>
    <property type="project" value="TreeGrafter"/>
</dbReference>
<reference evidence="1 2" key="1">
    <citation type="journal article" date="2014" name="Curr. Biol.">
        <title>The genome of the clonal raider ant Cerapachys biroi.</title>
        <authorList>
            <person name="Oxley P.R."/>
            <person name="Ji L."/>
            <person name="Fetter-Pruneda I."/>
            <person name="McKenzie S.K."/>
            <person name="Li C."/>
            <person name="Hu H."/>
            <person name="Zhang G."/>
            <person name="Kronauer D.J."/>
        </authorList>
    </citation>
    <scope>NUCLEOTIDE SEQUENCE [LARGE SCALE GENOMIC DNA]</scope>
</reference>
<dbReference type="GO" id="GO:0035861">
    <property type="term" value="C:site of double-strand break"/>
    <property type="evidence" value="ECO:0007669"/>
    <property type="project" value="TreeGrafter"/>
</dbReference>
<dbReference type="GO" id="GO:0046975">
    <property type="term" value="F:histone H3K36 methyltransferase activity"/>
    <property type="evidence" value="ECO:0007669"/>
    <property type="project" value="TreeGrafter"/>
</dbReference>
<dbReference type="GO" id="GO:0031297">
    <property type="term" value="P:replication fork processing"/>
    <property type="evidence" value="ECO:0007669"/>
    <property type="project" value="TreeGrafter"/>
</dbReference>
<proteinExistence type="predicted"/>
<dbReference type="GO" id="GO:0042800">
    <property type="term" value="F:histone H3K4 methyltransferase activity"/>
    <property type="evidence" value="ECO:0007669"/>
    <property type="project" value="TreeGrafter"/>
</dbReference>
<dbReference type="AlphaFoldDB" id="A0A026W0G5"/>
<evidence type="ECO:0000313" key="1">
    <source>
        <dbReference type="EMBL" id="EZA49563.1"/>
    </source>
</evidence>
<dbReference type="GO" id="GO:0000729">
    <property type="term" value="P:DNA double-strand break processing"/>
    <property type="evidence" value="ECO:0007669"/>
    <property type="project" value="TreeGrafter"/>
</dbReference>
<accession>A0A026W0G5</accession>
<evidence type="ECO:0000313" key="2">
    <source>
        <dbReference type="Proteomes" id="UP000053097"/>
    </source>
</evidence>
<dbReference type="InterPro" id="IPR052709">
    <property type="entry name" value="Transposase-MT_Hybrid"/>
</dbReference>